<feature type="compositionally biased region" description="Low complexity" evidence="1">
    <location>
        <begin position="91"/>
        <end position="106"/>
    </location>
</feature>
<reference evidence="2" key="1">
    <citation type="submission" date="2015-04" db="UniProtKB">
        <authorList>
            <consortium name="EnsemblPlants"/>
        </authorList>
    </citation>
    <scope>IDENTIFICATION</scope>
</reference>
<sequence length="254" mass="28592">MASPERRSSTTTTSSLLGSFRTAVKKVRFLLSFSATRWILSSIVGSRAAPTRRVSFGPAARPPSLLDYEGSAIVSPPARSGAPSRTASLGPSPTRTVTRTSSAASSELQRTWSSSSSPGGGDDDIDRRAELFIANFYKHIQMERQVSLQLRYLDRMPSSSPKGDGITVWTCRPNEEETEDNEIYYEEEAEDEERDSEEKEINYEEEVGQDEEREAVENEINYDEEAEDEESETEEDYWSEFDFENDEVILRANP</sequence>
<feature type="compositionally biased region" description="Acidic residues" evidence="1">
    <location>
        <begin position="203"/>
        <end position="214"/>
    </location>
</feature>
<evidence type="ECO:0000256" key="1">
    <source>
        <dbReference type="SAM" id="MobiDB-lite"/>
    </source>
</evidence>
<protein>
    <submittedName>
        <fullName evidence="2">Uncharacterized protein</fullName>
    </submittedName>
</protein>
<reference evidence="2" key="2">
    <citation type="submission" date="2018-05" db="EMBL/GenBank/DDBJ databases">
        <title>OgluRS3 (Oryza glumaepatula Reference Sequence Version 3).</title>
        <authorList>
            <person name="Zhang J."/>
            <person name="Kudrna D."/>
            <person name="Lee S."/>
            <person name="Talag J."/>
            <person name="Welchert J."/>
            <person name="Wing R.A."/>
        </authorList>
    </citation>
    <scope>NUCLEOTIDE SEQUENCE [LARGE SCALE GENOMIC DNA]</scope>
</reference>
<dbReference type="InterPro" id="IPR008480">
    <property type="entry name" value="DUF761_pln"/>
</dbReference>
<dbReference type="eggNOG" id="ENOG502S4HE">
    <property type="taxonomic scope" value="Eukaryota"/>
</dbReference>
<keyword evidence="3" id="KW-1185">Reference proteome</keyword>
<dbReference type="EnsemblPlants" id="OGLUM08G17400.1">
    <property type="protein sequence ID" value="OGLUM08G17400.1"/>
    <property type="gene ID" value="OGLUM08G17400"/>
</dbReference>
<accession>A0A0E0AW32</accession>
<organism evidence="2">
    <name type="scientific">Oryza glumipatula</name>
    <dbReference type="NCBI Taxonomy" id="40148"/>
    <lineage>
        <taxon>Eukaryota</taxon>
        <taxon>Viridiplantae</taxon>
        <taxon>Streptophyta</taxon>
        <taxon>Embryophyta</taxon>
        <taxon>Tracheophyta</taxon>
        <taxon>Spermatophyta</taxon>
        <taxon>Magnoliopsida</taxon>
        <taxon>Liliopsida</taxon>
        <taxon>Poales</taxon>
        <taxon>Poaceae</taxon>
        <taxon>BOP clade</taxon>
        <taxon>Oryzoideae</taxon>
        <taxon>Oryzeae</taxon>
        <taxon>Oryzinae</taxon>
        <taxon>Oryza</taxon>
    </lineage>
</organism>
<feature type="compositionally biased region" description="Acidic residues" evidence="1">
    <location>
        <begin position="220"/>
        <end position="247"/>
    </location>
</feature>
<evidence type="ECO:0000313" key="2">
    <source>
        <dbReference type="EnsemblPlants" id="OGLUM08G17400.1"/>
    </source>
</evidence>
<dbReference type="Gramene" id="OGLUM08G17400.1">
    <property type="protein sequence ID" value="OGLUM08G17400.1"/>
    <property type="gene ID" value="OGLUM08G17400"/>
</dbReference>
<feature type="region of interest" description="Disordered" evidence="1">
    <location>
        <begin position="183"/>
        <end position="254"/>
    </location>
</feature>
<dbReference type="AlphaFoldDB" id="A0A0E0AW32"/>
<dbReference type="Proteomes" id="UP000026961">
    <property type="component" value="Chromosome 8"/>
</dbReference>
<evidence type="ECO:0000313" key="3">
    <source>
        <dbReference type="Proteomes" id="UP000026961"/>
    </source>
</evidence>
<dbReference type="HOGENOM" id="CLU_1095725_0_0_1"/>
<name>A0A0E0AW32_9ORYZ</name>
<feature type="region of interest" description="Disordered" evidence="1">
    <location>
        <begin position="70"/>
        <end position="123"/>
    </location>
</feature>
<dbReference type="Pfam" id="PF05553">
    <property type="entry name" value="DUF761"/>
    <property type="match status" value="1"/>
</dbReference>
<feature type="compositionally biased region" description="Acidic residues" evidence="1">
    <location>
        <begin position="183"/>
        <end position="195"/>
    </location>
</feature>
<proteinExistence type="predicted"/>